<evidence type="ECO:0000313" key="2">
    <source>
        <dbReference type="Proteomes" id="UP000252479"/>
    </source>
</evidence>
<reference evidence="1 2" key="1">
    <citation type="journal article" date="2017" name="Elife">
        <title>Extensive horizontal gene transfer in cheese-associated bacteria.</title>
        <authorList>
            <person name="Bonham K.S."/>
            <person name="Wolfe B.E."/>
            <person name="Dutton R.J."/>
        </authorList>
    </citation>
    <scope>NUCLEOTIDE SEQUENCE [LARGE SCALE GENOMIC DNA]</scope>
    <source>
        <strain evidence="1 2">JB196</strain>
    </source>
</reference>
<evidence type="ECO:0000313" key="1">
    <source>
        <dbReference type="EMBL" id="RCS68411.1"/>
    </source>
</evidence>
<organism evidence="1 2">
    <name type="scientific">Vibrio casei</name>
    <dbReference type="NCBI Taxonomy" id="673372"/>
    <lineage>
        <taxon>Bacteria</taxon>
        <taxon>Pseudomonadati</taxon>
        <taxon>Pseudomonadota</taxon>
        <taxon>Gammaproteobacteria</taxon>
        <taxon>Vibrionales</taxon>
        <taxon>Vibrionaceae</taxon>
        <taxon>Vibrio</taxon>
    </lineage>
</organism>
<dbReference type="InterPro" id="IPR011990">
    <property type="entry name" value="TPR-like_helical_dom_sf"/>
</dbReference>
<proteinExistence type="predicted"/>
<name>A0A368LFY6_9VIBR</name>
<sequence length="178" mass="19686">MAKQSFQQGQYYSSLATLEKIDSYSVTKRALQASAYRKAGELDDAKKIYLSLLDTCVKGNAQHGLGLISAYQSDMKSAQTWLSKAAKSEPANPNIRNDYGFLLLSIGEDKKARGEFITALELAPTNETAAKNLWLVLFRNHETKAASSLNKRFSWSDAETQKLTLAATQFSPIDVDKP</sequence>
<comment type="caution">
    <text evidence="1">The sequence shown here is derived from an EMBL/GenBank/DDBJ whole genome shotgun (WGS) entry which is preliminary data.</text>
</comment>
<protein>
    <submittedName>
        <fullName evidence="1">Uncharacterized protein</fullName>
    </submittedName>
</protein>
<gene>
    <name evidence="1" type="ORF">CIK83_17795</name>
</gene>
<accession>A0A368LFY6</accession>
<keyword evidence="2" id="KW-1185">Reference proteome</keyword>
<dbReference type="Gene3D" id="1.25.40.10">
    <property type="entry name" value="Tetratricopeptide repeat domain"/>
    <property type="match status" value="1"/>
</dbReference>
<dbReference type="SUPFAM" id="SSF48452">
    <property type="entry name" value="TPR-like"/>
    <property type="match status" value="1"/>
</dbReference>
<dbReference type="EMBL" id="QPGL01000005">
    <property type="protein sequence ID" value="RCS68411.1"/>
    <property type="molecule type" value="Genomic_DNA"/>
</dbReference>
<dbReference type="AlphaFoldDB" id="A0A368LFY6"/>
<dbReference type="Proteomes" id="UP000252479">
    <property type="component" value="Unassembled WGS sequence"/>
</dbReference>